<dbReference type="EMBL" id="BGZK01000487">
    <property type="protein sequence ID" value="GBP46640.1"/>
    <property type="molecule type" value="Genomic_DNA"/>
</dbReference>
<gene>
    <name evidence="2" type="ORF">EVAR_95102_1</name>
</gene>
<keyword evidence="3" id="KW-1185">Reference proteome</keyword>
<accession>A0A4C1W6W9</accession>
<comment type="caution">
    <text evidence="2">The sequence shown here is derived from an EMBL/GenBank/DDBJ whole genome shotgun (WGS) entry which is preliminary data.</text>
</comment>
<evidence type="ECO:0000313" key="3">
    <source>
        <dbReference type="Proteomes" id="UP000299102"/>
    </source>
</evidence>
<sequence length="161" mass="17774">MSERAIVLHSAKSEAYPQAVTSDKPWRSWKAGCAVRAVQIRMLLLYAIGNIGYYLSKNPEQKGSKEEESLSEAQTSGQWRKCSNFRRNTARAPAKMADKDSAAAARRPSVFGSRPAPRRAHTILSLQRTPKEQDVIRLFVGLGLAPVQQPIAATGGPWSWP</sequence>
<reference evidence="2 3" key="1">
    <citation type="journal article" date="2019" name="Commun. Biol.">
        <title>The bagworm genome reveals a unique fibroin gene that provides high tensile strength.</title>
        <authorList>
            <person name="Kono N."/>
            <person name="Nakamura H."/>
            <person name="Ohtoshi R."/>
            <person name="Tomita M."/>
            <person name="Numata K."/>
            <person name="Arakawa K."/>
        </authorList>
    </citation>
    <scope>NUCLEOTIDE SEQUENCE [LARGE SCALE GENOMIC DNA]</scope>
</reference>
<organism evidence="2 3">
    <name type="scientific">Eumeta variegata</name>
    <name type="common">Bagworm moth</name>
    <name type="synonym">Eumeta japonica</name>
    <dbReference type="NCBI Taxonomy" id="151549"/>
    <lineage>
        <taxon>Eukaryota</taxon>
        <taxon>Metazoa</taxon>
        <taxon>Ecdysozoa</taxon>
        <taxon>Arthropoda</taxon>
        <taxon>Hexapoda</taxon>
        <taxon>Insecta</taxon>
        <taxon>Pterygota</taxon>
        <taxon>Neoptera</taxon>
        <taxon>Endopterygota</taxon>
        <taxon>Lepidoptera</taxon>
        <taxon>Glossata</taxon>
        <taxon>Ditrysia</taxon>
        <taxon>Tineoidea</taxon>
        <taxon>Psychidae</taxon>
        <taxon>Oiketicinae</taxon>
        <taxon>Eumeta</taxon>
    </lineage>
</organism>
<evidence type="ECO:0000256" key="1">
    <source>
        <dbReference type="SAM" id="MobiDB-lite"/>
    </source>
</evidence>
<dbReference type="Proteomes" id="UP000299102">
    <property type="component" value="Unassembled WGS sequence"/>
</dbReference>
<proteinExistence type="predicted"/>
<protein>
    <submittedName>
        <fullName evidence="2">Uncharacterized protein</fullName>
    </submittedName>
</protein>
<name>A0A4C1W6W9_EUMVA</name>
<dbReference type="AlphaFoldDB" id="A0A4C1W6W9"/>
<feature type="region of interest" description="Disordered" evidence="1">
    <location>
        <begin position="62"/>
        <end position="115"/>
    </location>
</feature>
<evidence type="ECO:0000313" key="2">
    <source>
        <dbReference type="EMBL" id="GBP46640.1"/>
    </source>
</evidence>